<evidence type="ECO:0000259" key="15">
    <source>
        <dbReference type="PROSITE" id="PS50885"/>
    </source>
</evidence>
<dbReference type="InterPro" id="IPR005467">
    <property type="entry name" value="His_kinase_dom"/>
</dbReference>
<evidence type="ECO:0000256" key="8">
    <source>
        <dbReference type="ARBA" id="ARBA00022777"/>
    </source>
</evidence>
<feature type="compositionally biased region" description="Gly residues" evidence="12">
    <location>
        <begin position="81"/>
        <end position="93"/>
    </location>
</feature>
<protein>
    <recommendedName>
        <fullName evidence="4">histidine kinase</fullName>
        <ecNumber evidence="4">2.7.13.3</ecNumber>
    </recommendedName>
</protein>
<dbReference type="RefSeq" id="WP_007000973.1">
    <property type="nucleotide sequence ID" value="NZ_JH992955.1"/>
</dbReference>
<evidence type="ECO:0000256" key="13">
    <source>
        <dbReference type="SAM" id="Phobius"/>
    </source>
</evidence>
<evidence type="ECO:0000256" key="9">
    <source>
        <dbReference type="ARBA" id="ARBA00022989"/>
    </source>
</evidence>
<feature type="region of interest" description="Disordered" evidence="12">
    <location>
        <begin position="180"/>
        <end position="201"/>
    </location>
</feature>
<feature type="transmembrane region" description="Helical" evidence="13">
    <location>
        <begin position="224"/>
        <end position="248"/>
    </location>
</feature>
<evidence type="ECO:0000313" key="16">
    <source>
        <dbReference type="EMBL" id="EKU95402.1"/>
    </source>
</evidence>
<dbReference type="CDD" id="cd00082">
    <property type="entry name" value="HisKA"/>
    <property type="match status" value="1"/>
</dbReference>
<dbReference type="PROSITE" id="PS50109">
    <property type="entry name" value="HIS_KIN"/>
    <property type="match status" value="1"/>
</dbReference>
<dbReference type="SMART" id="SM00387">
    <property type="entry name" value="HATPase_c"/>
    <property type="match status" value="1"/>
</dbReference>
<evidence type="ECO:0000256" key="3">
    <source>
        <dbReference type="ARBA" id="ARBA00004236"/>
    </source>
</evidence>
<dbReference type="EMBL" id="AGWL01000003">
    <property type="protein sequence ID" value="EKU95402.1"/>
    <property type="molecule type" value="Genomic_DNA"/>
</dbReference>
<dbReference type="FunFam" id="1.10.287.130:FF:000001">
    <property type="entry name" value="Two-component sensor histidine kinase"/>
    <property type="match status" value="1"/>
</dbReference>
<dbReference type="CDD" id="cd06225">
    <property type="entry name" value="HAMP"/>
    <property type="match status" value="1"/>
</dbReference>
<feature type="region of interest" description="Disordered" evidence="12">
    <location>
        <begin position="55"/>
        <end position="120"/>
    </location>
</feature>
<dbReference type="SMART" id="SM00388">
    <property type="entry name" value="HisKA"/>
    <property type="match status" value="1"/>
</dbReference>
<dbReference type="STRING" id="202789.GCA_001457435_01362"/>
<dbReference type="GO" id="GO:0000155">
    <property type="term" value="F:phosphorelay sensor kinase activity"/>
    <property type="evidence" value="ECO:0007669"/>
    <property type="project" value="InterPro"/>
</dbReference>
<evidence type="ECO:0000313" key="17">
    <source>
        <dbReference type="Proteomes" id="UP000009888"/>
    </source>
</evidence>
<dbReference type="PATRIC" id="fig|883066.3.peg.794"/>
<evidence type="ECO:0000256" key="1">
    <source>
        <dbReference type="ARBA" id="ARBA00000085"/>
    </source>
</evidence>
<gene>
    <name evidence="16" type="ORF">HMPREF9233_00767</name>
</gene>
<dbReference type="InterPro" id="IPR003661">
    <property type="entry name" value="HisK_dim/P_dom"/>
</dbReference>
<evidence type="ECO:0000259" key="14">
    <source>
        <dbReference type="PROSITE" id="PS50109"/>
    </source>
</evidence>
<dbReference type="Proteomes" id="UP000009888">
    <property type="component" value="Unassembled WGS sequence"/>
</dbReference>
<keyword evidence="8" id="KW-0418">Kinase</keyword>
<feature type="transmembrane region" description="Helical" evidence="13">
    <location>
        <begin position="12"/>
        <end position="36"/>
    </location>
</feature>
<keyword evidence="9 13" id="KW-1133">Transmembrane helix</keyword>
<dbReference type="EC" id="2.7.13.3" evidence="4"/>
<accession>K9EWU0</accession>
<dbReference type="SUPFAM" id="SSF55874">
    <property type="entry name" value="ATPase domain of HSP90 chaperone/DNA topoisomerase II/histidine kinase"/>
    <property type="match status" value="1"/>
</dbReference>
<name>K9EWU0_9ACTO</name>
<keyword evidence="10" id="KW-0902">Two-component regulatory system</keyword>
<keyword evidence="17" id="KW-1185">Reference proteome</keyword>
<dbReference type="SUPFAM" id="SSF47384">
    <property type="entry name" value="Homodimeric domain of signal transducing histidine kinase"/>
    <property type="match status" value="1"/>
</dbReference>
<comment type="cofactor">
    <cofactor evidence="2">
        <name>a divalent metal cation</name>
        <dbReference type="ChEBI" id="CHEBI:60240"/>
    </cofactor>
</comment>
<dbReference type="AlphaFoldDB" id="K9EWU0"/>
<organism evidence="16 17">
    <name type="scientific">Actinobaculum massiliense ACS-171-V-Col2</name>
    <dbReference type="NCBI Taxonomy" id="883066"/>
    <lineage>
        <taxon>Bacteria</taxon>
        <taxon>Bacillati</taxon>
        <taxon>Actinomycetota</taxon>
        <taxon>Actinomycetes</taxon>
        <taxon>Actinomycetales</taxon>
        <taxon>Actinomycetaceae</taxon>
        <taxon>Actinobaculum</taxon>
    </lineage>
</organism>
<dbReference type="PRINTS" id="PR00344">
    <property type="entry name" value="BCTRLSENSOR"/>
</dbReference>
<reference evidence="16 17" key="1">
    <citation type="submission" date="2012-09" db="EMBL/GenBank/DDBJ databases">
        <title>The Genome Sequence of Actinobaculum massiliae ACS-171-V-COL2.</title>
        <authorList>
            <consortium name="The Broad Institute Genome Sequencing Platform"/>
            <person name="Earl A."/>
            <person name="Ward D."/>
            <person name="Feldgarden M."/>
            <person name="Gevers D."/>
            <person name="Saerens B."/>
            <person name="Vaneechoutte M."/>
            <person name="Walker B."/>
            <person name="Young S.K."/>
            <person name="Zeng Q."/>
            <person name="Gargeya S."/>
            <person name="Fitzgerald M."/>
            <person name="Haas B."/>
            <person name="Abouelleil A."/>
            <person name="Alvarado L."/>
            <person name="Arachchi H.M."/>
            <person name="Berlin A."/>
            <person name="Chapman S.B."/>
            <person name="Goldberg J."/>
            <person name="Griggs A."/>
            <person name="Gujja S."/>
            <person name="Hansen M."/>
            <person name="Howarth C."/>
            <person name="Imamovic A."/>
            <person name="Larimer J."/>
            <person name="McCowen C."/>
            <person name="Montmayeur A."/>
            <person name="Murphy C."/>
            <person name="Neiman D."/>
            <person name="Pearson M."/>
            <person name="Priest M."/>
            <person name="Roberts A."/>
            <person name="Saif S."/>
            <person name="Shea T."/>
            <person name="Sisk P."/>
            <person name="Sykes S."/>
            <person name="Wortman J."/>
            <person name="Nusbaum C."/>
            <person name="Birren B."/>
        </authorList>
    </citation>
    <scope>NUCLEOTIDE SEQUENCE [LARGE SCALE GENOMIC DNA]</scope>
    <source>
        <strain evidence="17">ACS-171-V-Col2</strain>
    </source>
</reference>
<dbReference type="InterPro" id="IPR036097">
    <property type="entry name" value="HisK_dim/P_sf"/>
</dbReference>
<dbReference type="eggNOG" id="COG5002">
    <property type="taxonomic scope" value="Bacteria"/>
</dbReference>
<dbReference type="InterPro" id="IPR036890">
    <property type="entry name" value="HATPase_C_sf"/>
</dbReference>
<keyword evidence="7 13" id="KW-0812">Transmembrane</keyword>
<feature type="domain" description="Histidine kinase" evidence="14">
    <location>
        <begin position="324"/>
        <end position="567"/>
    </location>
</feature>
<evidence type="ECO:0000256" key="4">
    <source>
        <dbReference type="ARBA" id="ARBA00012438"/>
    </source>
</evidence>
<dbReference type="PANTHER" id="PTHR45436:SF5">
    <property type="entry name" value="SENSOR HISTIDINE KINASE TRCS"/>
    <property type="match status" value="1"/>
</dbReference>
<dbReference type="Gene3D" id="1.10.287.130">
    <property type="match status" value="1"/>
</dbReference>
<dbReference type="CDD" id="cd00075">
    <property type="entry name" value="HATPase"/>
    <property type="match status" value="1"/>
</dbReference>
<dbReference type="FunFam" id="3.30.565.10:FF:000006">
    <property type="entry name" value="Sensor histidine kinase WalK"/>
    <property type="match status" value="1"/>
</dbReference>
<dbReference type="GO" id="GO:0005886">
    <property type="term" value="C:plasma membrane"/>
    <property type="evidence" value="ECO:0007669"/>
    <property type="project" value="UniProtKB-SubCell"/>
</dbReference>
<comment type="caution">
    <text evidence="16">The sequence shown here is derived from an EMBL/GenBank/DDBJ whole genome shotgun (WGS) entry which is preliminary data.</text>
</comment>
<evidence type="ECO:0000256" key="5">
    <source>
        <dbReference type="ARBA" id="ARBA00022553"/>
    </source>
</evidence>
<evidence type="ECO:0000256" key="2">
    <source>
        <dbReference type="ARBA" id="ARBA00001968"/>
    </source>
</evidence>
<evidence type="ECO:0000256" key="7">
    <source>
        <dbReference type="ARBA" id="ARBA00022692"/>
    </source>
</evidence>
<dbReference type="PANTHER" id="PTHR45436">
    <property type="entry name" value="SENSOR HISTIDINE KINASE YKOH"/>
    <property type="match status" value="1"/>
</dbReference>
<dbReference type="InterPro" id="IPR003660">
    <property type="entry name" value="HAMP_dom"/>
</dbReference>
<dbReference type="Gene3D" id="3.30.565.10">
    <property type="entry name" value="Histidine kinase-like ATPase, C-terminal domain"/>
    <property type="match status" value="1"/>
</dbReference>
<dbReference type="Pfam" id="PF00672">
    <property type="entry name" value="HAMP"/>
    <property type="match status" value="1"/>
</dbReference>
<dbReference type="SMART" id="SM00304">
    <property type="entry name" value="HAMP"/>
    <property type="match status" value="1"/>
</dbReference>
<proteinExistence type="predicted"/>
<keyword evidence="6" id="KW-0808">Transferase</keyword>
<dbReference type="GO" id="GO:0005509">
    <property type="term" value="F:calcium ion binding"/>
    <property type="evidence" value="ECO:0007669"/>
    <property type="project" value="UniProtKB-ARBA"/>
</dbReference>
<evidence type="ECO:0000256" key="6">
    <source>
        <dbReference type="ARBA" id="ARBA00022679"/>
    </source>
</evidence>
<keyword evidence="5" id="KW-0597">Phosphoprotein</keyword>
<dbReference type="Pfam" id="PF02518">
    <property type="entry name" value="HATPase_c"/>
    <property type="match status" value="1"/>
</dbReference>
<dbReference type="PROSITE" id="PS50885">
    <property type="entry name" value="HAMP"/>
    <property type="match status" value="1"/>
</dbReference>
<dbReference type="InterPro" id="IPR050428">
    <property type="entry name" value="TCS_sensor_his_kinase"/>
</dbReference>
<evidence type="ECO:0000256" key="10">
    <source>
        <dbReference type="ARBA" id="ARBA00023012"/>
    </source>
</evidence>
<evidence type="ECO:0000256" key="11">
    <source>
        <dbReference type="ARBA" id="ARBA00023136"/>
    </source>
</evidence>
<dbReference type="InterPro" id="IPR003594">
    <property type="entry name" value="HATPase_dom"/>
</dbReference>
<dbReference type="HOGENOM" id="CLU_000445_89_6_11"/>
<sequence length="576" mass="61838">MRRHRPLLLRQKIILLTVLLSAIAIFVNTVISIGAIKASLYRQVDGELRTVSERMLLPGPPSVESGVFPGDKAEPRDQVTGDGGTQNGSGGNSGAPSERDQGNEAVPSDQTELGIERPGQRIGTLEYHRVNDEVNAAYISADFEVVPLTVEQAEVLRHAEGNGAPQNVDIPGLGSYRVLVSEDSPGDHPGANPASKDSSLGNRASRNVAMVGLPLSSLVATQRLFMAVHLLTGGIALLVVGALGAWLVRRALRPLRDVAQTAKAVSEIPLDSGDVVLHERVAYDDPRTEVGAVGAAINAMLGHVENSLSARNESEKLTRQFVADASHELRNPLAAISGYTELIRSHHDFKDPEISHALERISDESERMKDLVEDLLLLARLDAGREIEKIPVDVVLLAVEAIQDAHVAGPDHEWEFEVAPPQKEVSGEDELREDSAGEDVIREDEFQSIIVHADKDRLYQALLNLLTNARVHTPSGTRVKLTVASDDHSAFLSVADDGPGIDPKIAASVFSRFSRGDQSRSRTSGSTGLGLSIAKSVVEAHGGTLTFQSPTNREHGTVFTIRLPLAEAGNSSLAKK</sequence>
<comment type="catalytic activity">
    <reaction evidence="1">
        <text>ATP + protein L-histidine = ADP + protein N-phospho-L-histidine.</text>
        <dbReference type="EC" id="2.7.13.3"/>
    </reaction>
</comment>
<dbReference type="Gene3D" id="6.10.340.10">
    <property type="match status" value="1"/>
</dbReference>
<feature type="domain" description="HAMP" evidence="15">
    <location>
        <begin position="249"/>
        <end position="309"/>
    </location>
</feature>
<evidence type="ECO:0000256" key="12">
    <source>
        <dbReference type="SAM" id="MobiDB-lite"/>
    </source>
</evidence>
<dbReference type="InterPro" id="IPR004358">
    <property type="entry name" value="Sig_transdc_His_kin-like_C"/>
</dbReference>
<comment type="subcellular location">
    <subcellularLocation>
        <location evidence="3">Cell membrane</location>
    </subcellularLocation>
</comment>
<dbReference type="Pfam" id="PF00512">
    <property type="entry name" value="HisKA"/>
    <property type="match status" value="1"/>
</dbReference>
<keyword evidence="11 13" id="KW-0472">Membrane</keyword>